<dbReference type="PROSITE" id="PS51755">
    <property type="entry name" value="OMPR_PHOB"/>
    <property type="match status" value="1"/>
</dbReference>
<dbReference type="EMBL" id="BMIW01000045">
    <property type="protein sequence ID" value="GGG16772.1"/>
    <property type="molecule type" value="Genomic_DNA"/>
</dbReference>
<feature type="DNA-binding region" description="OmpR/PhoB-type" evidence="7">
    <location>
        <begin position="140"/>
        <end position="239"/>
    </location>
</feature>
<dbReference type="InterPro" id="IPR001789">
    <property type="entry name" value="Sig_transdc_resp-reg_receiver"/>
</dbReference>
<dbReference type="SMART" id="SM00862">
    <property type="entry name" value="Trans_reg_C"/>
    <property type="match status" value="1"/>
</dbReference>
<feature type="domain" description="OmpR/PhoB-type" evidence="9">
    <location>
        <begin position="140"/>
        <end position="239"/>
    </location>
</feature>
<keyword evidence="11" id="KW-1185">Reference proteome</keyword>
<evidence type="ECO:0000256" key="2">
    <source>
        <dbReference type="ARBA" id="ARBA00023012"/>
    </source>
</evidence>
<dbReference type="Gene3D" id="6.10.250.690">
    <property type="match status" value="1"/>
</dbReference>
<dbReference type="PANTHER" id="PTHR48111:SF2">
    <property type="entry name" value="RESPONSE REGULATOR SAER"/>
    <property type="match status" value="1"/>
</dbReference>
<dbReference type="SMART" id="SM00448">
    <property type="entry name" value="REC"/>
    <property type="match status" value="1"/>
</dbReference>
<feature type="domain" description="Response regulatory" evidence="8">
    <location>
        <begin position="16"/>
        <end position="128"/>
    </location>
</feature>
<keyword evidence="3" id="KW-0805">Transcription regulation</keyword>
<dbReference type="InterPro" id="IPR036388">
    <property type="entry name" value="WH-like_DNA-bd_sf"/>
</dbReference>
<protein>
    <submittedName>
        <fullName evidence="10">DNA-binding response regulator</fullName>
    </submittedName>
</protein>
<dbReference type="Gene3D" id="1.10.10.10">
    <property type="entry name" value="Winged helix-like DNA-binding domain superfamily/Winged helix DNA-binding domain"/>
    <property type="match status" value="1"/>
</dbReference>
<keyword evidence="1 6" id="KW-0597">Phosphoprotein</keyword>
<dbReference type="InterPro" id="IPR011006">
    <property type="entry name" value="CheY-like_superfamily"/>
</dbReference>
<evidence type="ECO:0000259" key="9">
    <source>
        <dbReference type="PROSITE" id="PS51755"/>
    </source>
</evidence>
<dbReference type="Pfam" id="PF00486">
    <property type="entry name" value="Trans_reg_C"/>
    <property type="match status" value="1"/>
</dbReference>
<accession>A0ABQ1W857</accession>
<proteinExistence type="predicted"/>
<dbReference type="PANTHER" id="PTHR48111">
    <property type="entry name" value="REGULATOR OF RPOS"/>
    <property type="match status" value="1"/>
</dbReference>
<keyword evidence="4 7" id="KW-0238">DNA-binding</keyword>
<dbReference type="GO" id="GO:0003677">
    <property type="term" value="F:DNA binding"/>
    <property type="evidence" value="ECO:0007669"/>
    <property type="project" value="UniProtKB-KW"/>
</dbReference>
<keyword evidence="5" id="KW-0804">Transcription</keyword>
<evidence type="ECO:0000256" key="6">
    <source>
        <dbReference type="PROSITE-ProRule" id="PRU00169"/>
    </source>
</evidence>
<sequence>MNGIAMERIPMKMREKILIADDEREIVEFMRDALEDEGYEVRIAYDGRQVLERLEAELDLIILDIMMPHLDGLEVCQVIRDRVSCPILFLSARSAEADRIRGLAVGGDDYIVKPFSMQELKARIRAHLRREQRSHLSRQPKLLHHGDLTLDLDSLQLFYKHIPIPLTSREFELFELLFMHPNQVFSREQMYEKVWGYDAEGDSATVTEHIKNIRAKLAAVAPERTFVATVWGVGYKFDRS</sequence>
<dbReference type="CDD" id="cd00383">
    <property type="entry name" value="trans_reg_C"/>
    <property type="match status" value="1"/>
</dbReference>
<evidence type="ECO:0000313" key="10">
    <source>
        <dbReference type="EMBL" id="GGG16772.1"/>
    </source>
</evidence>
<evidence type="ECO:0000256" key="1">
    <source>
        <dbReference type="ARBA" id="ARBA00022553"/>
    </source>
</evidence>
<evidence type="ECO:0000313" key="11">
    <source>
        <dbReference type="Proteomes" id="UP000608420"/>
    </source>
</evidence>
<dbReference type="SUPFAM" id="SSF52172">
    <property type="entry name" value="CheY-like"/>
    <property type="match status" value="1"/>
</dbReference>
<feature type="modified residue" description="4-aspartylphosphate" evidence="6">
    <location>
        <position position="64"/>
    </location>
</feature>
<dbReference type="CDD" id="cd17574">
    <property type="entry name" value="REC_OmpR"/>
    <property type="match status" value="1"/>
</dbReference>
<gene>
    <name evidence="10" type="ORF">GCM10010913_43550</name>
</gene>
<name>A0ABQ1W857_9BACL</name>
<dbReference type="Pfam" id="PF00072">
    <property type="entry name" value="Response_reg"/>
    <property type="match status" value="1"/>
</dbReference>
<evidence type="ECO:0000256" key="5">
    <source>
        <dbReference type="ARBA" id="ARBA00023163"/>
    </source>
</evidence>
<dbReference type="InterPro" id="IPR039420">
    <property type="entry name" value="WalR-like"/>
</dbReference>
<comment type="caution">
    <text evidence="10">The sequence shown here is derived from an EMBL/GenBank/DDBJ whole genome shotgun (WGS) entry which is preliminary data.</text>
</comment>
<dbReference type="InterPro" id="IPR001867">
    <property type="entry name" value="OmpR/PhoB-type_DNA-bd"/>
</dbReference>
<evidence type="ECO:0000256" key="3">
    <source>
        <dbReference type="ARBA" id="ARBA00023015"/>
    </source>
</evidence>
<evidence type="ECO:0000256" key="4">
    <source>
        <dbReference type="ARBA" id="ARBA00023125"/>
    </source>
</evidence>
<evidence type="ECO:0000259" key="8">
    <source>
        <dbReference type="PROSITE" id="PS50110"/>
    </source>
</evidence>
<dbReference type="Proteomes" id="UP000608420">
    <property type="component" value="Unassembled WGS sequence"/>
</dbReference>
<organism evidence="10 11">
    <name type="scientific">Paenibacillus aceti</name>
    <dbReference type="NCBI Taxonomy" id="1820010"/>
    <lineage>
        <taxon>Bacteria</taxon>
        <taxon>Bacillati</taxon>
        <taxon>Bacillota</taxon>
        <taxon>Bacilli</taxon>
        <taxon>Bacillales</taxon>
        <taxon>Paenibacillaceae</taxon>
        <taxon>Paenibacillus</taxon>
    </lineage>
</organism>
<evidence type="ECO:0000256" key="7">
    <source>
        <dbReference type="PROSITE-ProRule" id="PRU01091"/>
    </source>
</evidence>
<keyword evidence="2" id="KW-0902">Two-component regulatory system</keyword>
<dbReference type="Gene3D" id="3.40.50.2300">
    <property type="match status" value="1"/>
</dbReference>
<dbReference type="PROSITE" id="PS50110">
    <property type="entry name" value="RESPONSE_REGULATORY"/>
    <property type="match status" value="1"/>
</dbReference>
<reference evidence="11" key="1">
    <citation type="journal article" date="2019" name="Int. J. Syst. Evol. Microbiol.">
        <title>The Global Catalogue of Microorganisms (GCM) 10K type strain sequencing project: providing services to taxonomists for standard genome sequencing and annotation.</title>
        <authorList>
            <consortium name="The Broad Institute Genomics Platform"/>
            <consortium name="The Broad Institute Genome Sequencing Center for Infectious Disease"/>
            <person name="Wu L."/>
            <person name="Ma J."/>
        </authorList>
    </citation>
    <scope>NUCLEOTIDE SEQUENCE [LARGE SCALE GENOMIC DNA]</scope>
    <source>
        <strain evidence="11">CGMCC 1.15420</strain>
    </source>
</reference>